<feature type="compositionally biased region" description="Basic and acidic residues" evidence="2">
    <location>
        <begin position="11"/>
        <end position="20"/>
    </location>
</feature>
<feature type="region of interest" description="Disordered" evidence="2">
    <location>
        <begin position="1"/>
        <end position="25"/>
    </location>
</feature>
<dbReference type="Gene3D" id="3.40.50.360">
    <property type="match status" value="1"/>
</dbReference>
<proteinExistence type="predicted"/>
<dbReference type="Proteomes" id="UP001219568">
    <property type="component" value="Unassembled WGS sequence"/>
</dbReference>
<feature type="domain" description="Flavodoxin-like" evidence="3">
    <location>
        <begin position="24"/>
        <end position="136"/>
    </location>
</feature>
<dbReference type="PROSITE" id="PS50902">
    <property type="entry name" value="FLAVODOXIN_LIKE"/>
    <property type="match status" value="1"/>
</dbReference>
<dbReference type="InterPro" id="IPR029039">
    <property type="entry name" value="Flavoprotein-like_sf"/>
</dbReference>
<reference evidence="4" key="1">
    <citation type="journal article" date="2023" name="IMA Fungus">
        <title>Comparative genomic study of the Penicillium genus elucidates a diverse pangenome and 15 lateral gene transfer events.</title>
        <authorList>
            <person name="Petersen C."/>
            <person name="Sorensen T."/>
            <person name="Nielsen M.R."/>
            <person name="Sondergaard T.E."/>
            <person name="Sorensen J.L."/>
            <person name="Fitzpatrick D.A."/>
            <person name="Frisvad J.C."/>
            <person name="Nielsen K.L."/>
        </authorList>
    </citation>
    <scope>NUCLEOTIDE SEQUENCE</scope>
    <source>
        <strain evidence="4">IBT 15450</strain>
    </source>
</reference>
<dbReference type="GO" id="GO:0005829">
    <property type="term" value="C:cytosol"/>
    <property type="evidence" value="ECO:0007669"/>
    <property type="project" value="TreeGrafter"/>
</dbReference>
<evidence type="ECO:0000259" key="3">
    <source>
        <dbReference type="PROSITE" id="PS50902"/>
    </source>
</evidence>
<keyword evidence="5" id="KW-1185">Reference proteome</keyword>
<dbReference type="InterPro" id="IPR008254">
    <property type="entry name" value="Flavodoxin/NO_synth"/>
</dbReference>
<evidence type="ECO:0000313" key="4">
    <source>
        <dbReference type="EMBL" id="KAJ6034602.1"/>
    </source>
</evidence>
<dbReference type="SUPFAM" id="SSF52218">
    <property type="entry name" value="Flavoproteins"/>
    <property type="match status" value="1"/>
</dbReference>
<reference evidence="4" key="2">
    <citation type="submission" date="2023-01" db="EMBL/GenBank/DDBJ databases">
        <authorList>
            <person name="Petersen C."/>
        </authorList>
    </citation>
    <scope>NUCLEOTIDE SEQUENCE</scope>
    <source>
        <strain evidence="4">IBT 15450</strain>
    </source>
</reference>
<organism evidence="4 5">
    <name type="scientific">Penicillium canescens</name>
    <dbReference type="NCBI Taxonomy" id="5083"/>
    <lineage>
        <taxon>Eukaryota</taxon>
        <taxon>Fungi</taxon>
        <taxon>Dikarya</taxon>
        <taxon>Ascomycota</taxon>
        <taxon>Pezizomycotina</taxon>
        <taxon>Eurotiomycetes</taxon>
        <taxon>Eurotiomycetidae</taxon>
        <taxon>Eurotiales</taxon>
        <taxon>Aspergillaceae</taxon>
        <taxon>Penicillium</taxon>
    </lineage>
</organism>
<dbReference type="GO" id="GO:0010181">
    <property type="term" value="F:FMN binding"/>
    <property type="evidence" value="ECO:0007669"/>
    <property type="project" value="InterPro"/>
</dbReference>
<sequence length="136" mass="14772">MEASPGSAKRPFPERTEELSGKPLNIFNGSNSGTCKALAYRLADDAQAHGFNARRVDSLDIAKDALPKDQPIVIVNSSYKGQAPDNVAHFVSWLQSVAGKEAAGLAYSVFGVGNRDWGRTFHRKSRNSQKAVKQIL</sequence>
<dbReference type="AlphaFoldDB" id="A0AAD6I6E0"/>
<gene>
    <name evidence="4" type="ORF">N7460_008777</name>
</gene>
<comment type="caution">
    <text evidence="4">The sequence shown here is derived from an EMBL/GenBank/DDBJ whole genome shotgun (WGS) entry which is preliminary data.</text>
</comment>
<evidence type="ECO:0000256" key="2">
    <source>
        <dbReference type="SAM" id="MobiDB-lite"/>
    </source>
</evidence>
<dbReference type="Pfam" id="PF00258">
    <property type="entry name" value="Flavodoxin_1"/>
    <property type="match status" value="1"/>
</dbReference>
<dbReference type="PANTHER" id="PTHR19384:SF127">
    <property type="entry name" value="BIFUNCTIONAL CYTOCHROME P450_NADPH--P450 REDUCTASE"/>
    <property type="match status" value="1"/>
</dbReference>
<evidence type="ECO:0000313" key="5">
    <source>
        <dbReference type="Proteomes" id="UP001219568"/>
    </source>
</evidence>
<dbReference type="PANTHER" id="PTHR19384">
    <property type="entry name" value="NITRIC OXIDE SYNTHASE-RELATED"/>
    <property type="match status" value="1"/>
</dbReference>
<dbReference type="GO" id="GO:0050660">
    <property type="term" value="F:flavin adenine dinucleotide binding"/>
    <property type="evidence" value="ECO:0007669"/>
    <property type="project" value="TreeGrafter"/>
</dbReference>
<dbReference type="GO" id="GO:0003958">
    <property type="term" value="F:NADPH-hemoprotein reductase activity"/>
    <property type="evidence" value="ECO:0007669"/>
    <property type="project" value="TreeGrafter"/>
</dbReference>
<keyword evidence="1" id="KW-0285">Flavoprotein</keyword>
<dbReference type="EMBL" id="JAQJZL010000010">
    <property type="protein sequence ID" value="KAJ6034602.1"/>
    <property type="molecule type" value="Genomic_DNA"/>
</dbReference>
<accession>A0AAD6I6E0</accession>
<evidence type="ECO:0000256" key="1">
    <source>
        <dbReference type="ARBA" id="ARBA00022630"/>
    </source>
</evidence>
<name>A0AAD6I6E0_PENCN</name>
<protein>
    <recommendedName>
        <fullName evidence="3">Flavodoxin-like domain-containing protein</fullName>
    </recommendedName>
</protein>